<evidence type="ECO:0000313" key="1">
    <source>
        <dbReference type="EMBL" id="MDG0866557.1"/>
    </source>
</evidence>
<sequence>MTALKVLTLVDAEGHPSHELEDLVHAEGDDRRALLRRILERFYVPVFELDLARASKGQFHEAFRSFGTKEGVLTKCEAFFIRAAQAAGIELSKRILVGRHGASKSRTMSAPARQRVAPAAPVVAEKTVVSTPPESTAPAGSVKLELADRILAKYPDFDPAWDPAVQAKWLEGMTRLYEGLSVTPGDRDGAADEA</sequence>
<evidence type="ECO:0000313" key="4">
    <source>
        <dbReference type="Proteomes" id="UP001321249"/>
    </source>
</evidence>
<dbReference type="RefSeq" id="WP_342824076.1">
    <property type="nucleotide sequence ID" value="NZ_CP046146.1"/>
</dbReference>
<dbReference type="EMBL" id="CP046147">
    <property type="protein sequence ID" value="WFG40646.1"/>
    <property type="molecule type" value="Genomic_DNA"/>
</dbReference>
<evidence type="ECO:0000313" key="3">
    <source>
        <dbReference type="Proteomes" id="UP001219901"/>
    </source>
</evidence>
<name>A0AAJ5ZIQ3_9CHLR</name>
<gene>
    <name evidence="1" type="ORF">GKO46_05645</name>
    <name evidence="2" type="ORF">GKO48_13890</name>
</gene>
<organism evidence="2 3">
    <name type="scientific">Candidatus Lucifugimonas marina</name>
    <dbReference type="NCBI Taxonomy" id="3038979"/>
    <lineage>
        <taxon>Bacteria</taxon>
        <taxon>Bacillati</taxon>
        <taxon>Chloroflexota</taxon>
        <taxon>Dehalococcoidia</taxon>
        <taxon>SAR202 cluster</taxon>
        <taxon>Candidatus Lucifugimonadales</taxon>
        <taxon>Candidatus Lucifugimonadaceae</taxon>
        <taxon>Candidatus Lucifugimonas</taxon>
    </lineage>
</organism>
<dbReference type="EMBL" id="WMBE01000002">
    <property type="protein sequence ID" value="MDG0866557.1"/>
    <property type="molecule type" value="Genomic_DNA"/>
</dbReference>
<dbReference type="Proteomes" id="UP001321249">
    <property type="component" value="Unassembled WGS sequence"/>
</dbReference>
<accession>A0AAJ5ZIQ3</accession>
<dbReference type="Proteomes" id="UP001219901">
    <property type="component" value="Chromosome"/>
</dbReference>
<reference evidence="3" key="3">
    <citation type="submission" date="2023-06" db="EMBL/GenBank/DDBJ databases">
        <title>Pangenomics reveal diversification of enzyme families and niche specialization in globally abundant SAR202 bacteria.</title>
        <authorList>
            <person name="Saw J.H.W."/>
        </authorList>
    </citation>
    <scope>NUCLEOTIDE SEQUENCE [LARGE SCALE GENOMIC DNA]</scope>
    <source>
        <strain evidence="3">JH1073</strain>
    </source>
</reference>
<keyword evidence="3" id="KW-1185">Reference proteome</keyword>
<reference evidence="3 4" key="1">
    <citation type="submission" date="2019-11" db="EMBL/GenBank/DDBJ databases">
        <authorList>
            <person name="Cho J.-C."/>
        </authorList>
    </citation>
    <scope>NUCLEOTIDE SEQUENCE [LARGE SCALE GENOMIC DNA]</scope>
    <source>
        <strain evidence="2 3">JH1073</strain>
        <strain evidence="1 4">JH702</strain>
    </source>
</reference>
<protein>
    <submittedName>
        <fullName evidence="2">Uncharacterized protein</fullName>
    </submittedName>
</protein>
<dbReference type="AlphaFoldDB" id="A0AAJ5ZIQ3"/>
<evidence type="ECO:0000313" key="2">
    <source>
        <dbReference type="EMBL" id="WFG40646.1"/>
    </source>
</evidence>
<proteinExistence type="predicted"/>
<reference evidence="2" key="2">
    <citation type="journal article" date="2023" name="Nat. Commun.">
        <title>Cultivation of marine bacteria of the SAR202 clade.</title>
        <authorList>
            <person name="Lim Y."/>
            <person name="Seo J.H."/>
            <person name="Giovannoni S.J."/>
            <person name="Kang I."/>
            <person name="Cho J.C."/>
        </authorList>
    </citation>
    <scope>NUCLEOTIDE SEQUENCE</scope>
    <source>
        <strain evidence="2">JH1073</strain>
    </source>
</reference>